<feature type="binding site" evidence="5">
    <location>
        <position position="42"/>
    </location>
    <ligand>
        <name>AMP</name>
        <dbReference type="ChEBI" id="CHEBI:456215"/>
    </ligand>
</feature>
<comment type="subunit">
    <text evidence="5 7">Monomer.</text>
</comment>
<feature type="binding site" evidence="5">
    <location>
        <position position="98"/>
    </location>
    <ligand>
        <name>AMP</name>
        <dbReference type="ChEBI" id="CHEBI:456215"/>
    </ligand>
</feature>
<evidence type="ECO:0000256" key="7">
    <source>
        <dbReference type="RuleBase" id="RU003331"/>
    </source>
</evidence>
<comment type="similarity">
    <text evidence="5 6">Belongs to the adenylate kinase family.</text>
</comment>
<dbReference type="SUPFAM" id="SSF52540">
    <property type="entry name" value="P-loop containing nucleoside triphosphate hydrolases"/>
    <property type="match status" value="1"/>
</dbReference>
<accession>A0A1F4NSM6</accession>
<dbReference type="EC" id="2.7.4.3" evidence="5 7"/>
<sequence length="194" mass="21933">MRTSKSRDLILYGGPGSGKSSQAGSLVRKFKAKHLNMGQLLRQVAKHRGPDGELVKKYMQAGKLVPQRVTSRLVQRYIAQTRPRQCIIFDGYPRNVFQVRALEAAEKKHNREAAMIFIDLPVAVAVARLHRRAKLEGRTDDMDSKAIAQRVKIFKTEAKDVLTYYRGRQRLVRINGDQTIGKVSRDIAKAIHGL</sequence>
<feature type="binding site" evidence="5">
    <location>
        <position position="132"/>
    </location>
    <ligand>
        <name>ATP</name>
        <dbReference type="ChEBI" id="CHEBI:30616"/>
    </ligand>
</feature>
<comment type="caution">
    <text evidence="5">Lacks conserved residue(s) required for the propagation of feature annotation.</text>
</comment>
<evidence type="ECO:0000256" key="2">
    <source>
        <dbReference type="ARBA" id="ARBA00022727"/>
    </source>
</evidence>
<feature type="binding site" evidence="5">
    <location>
        <position position="138"/>
    </location>
    <ligand>
        <name>AMP</name>
        <dbReference type="ChEBI" id="CHEBI:456215"/>
    </ligand>
</feature>
<comment type="catalytic activity">
    <reaction evidence="5 7">
        <text>AMP + ATP = 2 ADP</text>
        <dbReference type="Rhea" id="RHEA:12973"/>
        <dbReference type="ChEBI" id="CHEBI:30616"/>
        <dbReference type="ChEBI" id="CHEBI:456215"/>
        <dbReference type="ChEBI" id="CHEBI:456216"/>
        <dbReference type="EC" id="2.7.4.3"/>
    </reaction>
</comment>
<keyword evidence="2 5" id="KW-0545">Nucleotide biosynthesis</keyword>
<evidence type="ECO:0000313" key="9">
    <source>
        <dbReference type="EMBL" id="OGB74451.1"/>
    </source>
</evidence>
<dbReference type="Proteomes" id="UP000176651">
    <property type="component" value="Unassembled WGS sequence"/>
</dbReference>
<evidence type="ECO:0000256" key="4">
    <source>
        <dbReference type="ARBA" id="ARBA00022777"/>
    </source>
</evidence>
<feature type="region of interest" description="NMP" evidence="5">
    <location>
        <begin position="36"/>
        <end position="65"/>
    </location>
</feature>
<feature type="binding site" evidence="5">
    <location>
        <position position="150"/>
    </location>
    <ligand>
        <name>AMP</name>
        <dbReference type="ChEBI" id="CHEBI:456215"/>
    </ligand>
</feature>
<evidence type="ECO:0000256" key="5">
    <source>
        <dbReference type="HAMAP-Rule" id="MF_00235"/>
    </source>
</evidence>
<dbReference type="GO" id="GO:0004017">
    <property type="term" value="F:AMP kinase activity"/>
    <property type="evidence" value="ECO:0007669"/>
    <property type="project" value="UniProtKB-UniRule"/>
</dbReference>
<dbReference type="CDD" id="cd01428">
    <property type="entry name" value="ADK"/>
    <property type="match status" value="1"/>
</dbReference>
<comment type="function">
    <text evidence="5">Catalyzes the reversible transfer of the terminal phosphate group between ATP and AMP. Plays an important role in cellular energy homeostasis and in adenine nucleotide metabolism.</text>
</comment>
<dbReference type="PANTHER" id="PTHR23359">
    <property type="entry name" value="NUCLEOTIDE KINASE"/>
    <property type="match status" value="1"/>
</dbReference>
<evidence type="ECO:0000256" key="3">
    <source>
        <dbReference type="ARBA" id="ARBA00022741"/>
    </source>
</evidence>
<dbReference type="STRING" id="1798535.A2V68_01990"/>
<dbReference type="GO" id="GO:0005737">
    <property type="term" value="C:cytoplasm"/>
    <property type="evidence" value="ECO:0007669"/>
    <property type="project" value="UniProtKB-SubCell"/>
</dbReference>
<dbReference type="GO" id="GO:0044209">
    <property type="term" value="P:AMP salvage"/>
    <property type="evidence" value="ECO:0007669"/>
    <property type="project" value="UniProtKB-UniRule"/>
</dbReference>
<organism evidence="9 10">
    <name type="scientific">candidate division Kazan bacterium RBG_13_50_9</name>
    <dbReference type="NCBI Taxonomy" id="1798535"/>
    <lineage>
        <taxon>Bacteria</taxon>
        <taxon>Bacteria division Kazan-3B-28</taxon>
    </lineage>
</organism>
<dbReference type="GO" id="GO:0005524">
    <property type="term" value="F:ATP binding"/>
    <property type="evidence" value="ECO:0007669"/>
    <property type="project" value="UniProtKB-UniRule"/>
</dbReference>
<dbReference type="Pfam" id="PF00406">
    <property type="entry name" value="ADK"/>
    <property type="match status" value="1"/>
</dbReference>
<keyword evidence="3 5" id="KW-0547">Nucleotide-binding</keyword>
<dbReference type="HAMAP" id="MF_00235">
    <property type="entry name" value="Adenylate_kinase_Adk"/>
    <property type="match status" value="1"/>
</dbReference>
<dbReference type="InterPro" id="IPR000850">
    <property type="entry name" value="Adenylat/UMP-CMP_kin"/>
</dbReference>
<dbReference type="UniPathway" id="UPA00588">
    <property type="reaction ID" value="UER00649"/>
</dbReference>
<dbReference type="PROSITE" id="PS00113">
    <property type="entry name" value="ADENYLATE_KINASE"/>
    <property type="match status" value="1"/>
</dbReference>
<evidence type="ECO:0000256" key="1">
    <source>
        <dbReference type="ARBA" id="ARBA00022679"/>
    </source>
</evidence>
<dbReference type="AlphaFoldDB" id="A0A1F4NSM6"/>
<dbReference type="PRINTS" id="PR00094">
    <property type="entry name" value="ADENYLTKNASE"/>
</dbReference>
<evidence type="ECO:0000256" key="8">
    <source>
        <dbReference type="SAM" id="MobiDB-lite"/>
    </source>
</evidence>
<dbReference type="InterPro" id="IPR027417">
    <property type="entry name" value="P-loop_NTPase"/>
</dbReference>
<comment type="subcellular location">
    <subcellularLocation>
        <location evidence="5 7">Cytoplasm</location>
    </subcellularLocation>
</comment>
<reference evidence="9 10" key="1">
    <citation type="journal article" date="2016" name="Nat. Commun.">
        <title>Thousands of microbial genomes shed light on interconnected biogeochemical processes in an aquifer system.</title>
        <authorList>
            <person name="Anantharaman K."/>
            <person name="Brown C.T."/>
            <person name="Hug L.A."/>
            <person name="Sharon I."/>
            <person name="Castelle C.J."/>
            <person name="Probst A.J."/>
            <person name="Thomas B.C."/>
            <person name="Singh A."/>
            <person name="Wilkins M.J."/>
            <person name="Karaoz U."/>
            <person name="Brodie E.L."/>
            <person name="Williams K.H."/>
            <person name="Hubbard S.S."/>
            <person name="Banfield J.F."/>
        </authorList>
    </citation>
    <scope>NUCLEOTIDE SEQUENCE [LARGE SCALE GENOMIC DNA]</scope>
</reference>
<comment type="caution">
    <text evidence="9">The sequence shown here is derived from an EMBL/GenBank/DDBJ whole genome shotgun (WGS) entry which is preliminary data.</text>
</comment>
<keyword evidence="1 5" id="KW-0808">Transferase</keyword>
<dbReference type="Gene3D" id="3.40.50.300">
    <property type="entry name" value="P-loop containing nucleotide triphosphate hydrolases"/>
    <property type="match status" value="1"/>
</dbReference>
<protein>
    <recommendedName>
        <fullName evidence="5 7">Adenylate kinase</fullName>
        <shortName evidence="5">AK</shortName>
        <ecNumber evidence="5 7">2.7.4.3</ecNumber>
    </recommendedName>
    <alternativeName>
        <fullName evidence="5">ATP-AMP transphosphorylase</fullName>
    </alternativeName>
    <alternativeName>
        <fullName evidence="5">ATP:AMP phosphotransferase</fullName>
    </alternativeName>
    <alternativeName>
        <fullName evidence="5">Adenylate monophosphate kinase</fullName>
    </alternativeName>
</protein>
<keyword evidence="5" id="KW-0963">Cytoplasm</keyword>
<feature type="region of interest" description="Disordered" evidence="8">
    <location>
        <begin position="1"/>
        <end position="23"/>
    </location>
</feature>
<feature type="binding site" evidence="5">
    <location>
        <begin position="91"/>
        <end position="94"/>
    </location>
    <ligand>
        <name>AMP</name>
        <dbReference type="ChEBI" id="CHEBI:456215"/>
    </ligand>
</feature>
<comment type="pathway">
    <text evidence="5">Purine metabolism; AMP biosynthesis via salvage pathway; AMP from ADP: step 1/1.</text>
</comment>
<keyword evidence="5 7" id="KW-0067">ATP-binding</keyword>
<evidence type="ECO:0000313" key="10">
    <source>
        <dbReference type="Proteomes" id="UP000176651"/>
    </source>
</evidence>
<keyword evidence="4 5" id="KW-0418">Kinase</keyword>
<feature type="binding site" evidence="5">
    <location>
        <begin position="16"/>
        <end position="21"/>
    </location>
    <ligand>
        <name>ATP</name>
        <dbReference type="ChEBI" id="CHEBI:30616"/>
    </ligand>
</feature>
<dbReference type="EMBL" id="META01000002">
    <property type="protein sequence ID" value="OGB74451.1"/>
    <property type="molecule type" value="Genomic_DNA"/>
</dbReference>
<dbReference type="InterPro" id="IPR033690">
    <property type="entry name" value="Adenylat_kinase_CS"/>
</dbReference>
<evidence type="ECO:0000256" key="6">
    <source>
        <dbReference type="RuleBase" id="RU003330"/>
    </source>
</evidence>
<name>A0A1F4NSM6_UNCK3</name>
<gene>
    <name evidence="5" type="primary">adk</name>
    <name evidence="9" type="ORF">A2V68_01990</name>
</gene>
<comment type="domain">
    <text evidence="5">Consists of three domains, a large central CORE domain and two small peripheral domains, NMPbind and LID, which undergo movements during catalysis. The LID domain closes over the site of phosphoryl transfer upon ATP binding. Assembling and dissambling the active center during each catalytic cycle provides an effective means to prevent ATP hydrolysis.</text>
</comment>
<feature type="binding site" evidence="5">
    <location>
        <position position="178"/>
    </location>
    <ligand>
        <name>ATP</name>
        <dbReference type="ChEBI" id="CHEBI:30616"/>
    </ligand>
</feature>
<feature type="binding site" evidence="5">
    <location>
        <begin position="63"/>
        <end position="65"/>
    </location>
    <ligand>
        <name>AMP</name>
        <dbReference type="ChEBI" id="CHEBI:456215"/>
    </ligand>
</feature>
<proteinExistence type="inferred from homology"/>